<dbReference type="Proteomes" id="UP000054018">
    <property type="component" value="Unassembled WGS sequence"/>
</dbReference>
<proteinExistence type="predicted"/>
<keyword evidence="4" id="KW-0472">Membrane</keyword>
<dbReference type="EMBL" id="KN833760">
    <property type="protein sequence ID" value="KIK20671.1"/>
    <property type="molecule type" value="Genomic_DNA"/>
</dbReference>
<dbReference type="InterPro" id="IPR023395">
    <property type="entry name" value="MCP_dom_sf"/>
</dbReference>
<dbReference type="HOGENOM" id="CLU_2948245_0_0_1"/>
<keyword evidence="3" id="KW-1133">Transmembrane helix</keyword>
<dbReference type="AlphaFoldDB" id="A0A0C9YV70"/>
<evidence type="ECO:0000256" key="4">
    <source>
        <dbReference type="ARBA" id="ARBA00023136"/>
    </source>
</evidence>
<organism evidence="5 6">
    <name type="scientific">Pisolithus microcarpus 441</name>
    <dbReference type="NCBI Taxonomy" id="765257"/>
    <lineage>
        <taxon>Eukaryota</taxon>
        <taxon>Fungi</taxon>
        <taxon>Dikarya</taxon>
        <taxon>Basidiomycota</taxon>
        <taxon>Agaricomycotina</taxon>
        <taxon>Agaricomycetes</taxon>
        <taxon>Agaricomycetidae</taxon>
        <taxon>Boletales</taxon>
        <taxon>Sclerodermatineae</taxon>
        <taxon>Pisolithaceae</taxon>
        <taxon>Pisolithus</taxon>
    </lineage>
</organism>
<evidence type="ECO:0000256" key="3">
    <source>
        <dbReference type="ARBA" id="ARBA00022989"/>
    </source>
</evidence>
<evidence type="ECO:0000256" key="1">
    <source>
        <dbReference type="ARBA" id="ARBA00004370"/>
    </source>
</evidence>
<dbReference type="GO" id="GO:0016020">
    <property type="term" value="C:membrane"/>
    <property type="evidence" value="ECO:0007669"/>
    <property type="project" value="UniProtKB-SubCell"/>
</dbReference>
<name>A0A0C9YV70_9AGAM</name>
<reference evidence="6" key="2">
    <citation type="submission" date="2015-01" db="EMBL/GenBank/DDBJ databases">
        <title>Evolutionary Origins and Diversification of the Mycorrhizal Mutualists.</title>
        <authorList>
            <consortium name="DOE Joint Genome Institute"/>
            <consortium name="Mycorrhizal Genomics Consortium"/>
            <person name="Kohler A."/>
            <person name="Kuo A."/>
            <person name="Nagy L.G."/>
            <person name="Floudas D."/>
            <person name="Copeland A."/>
            <person name="Barry K.W."/>
            <person name="Cichocki N."/>
            <person name="Veneault-Fourrey C."/>
            <person name="LaButti K."/>
            <person name="Lindquist E.A."/>
            <person name="Lipzen A."/>
            <person name="Lundell T."/>
            <person name="Morin E."/>
            <person name="Murat C."/>
            <person name="Riley R."/>
            <person name="Ohm R."/>
            <person name="Sun H."/>
            <person name="Tunlid A."/>
            <person name="Henrissat B."/>
            <person name="Grigoriev I.V."/>
            <person name="Hibbett D.S."/>
            <person name="Martin F."/>
        </authorList>
    </citation>
    <scope>NUCLEOTIDE SEQUENCE [LARGE SCALE GENOMIC DNA]</scope>
    <source>
        <strain evidence="6">441</strain>
    </source>
</reference>
<feature type="non-terminal residue" evidence="5">
    <location>
        <position position="60"/>
    </location>
</feature>
<comment type="subcellular location">
    <subcellularLocation>
        <location evidence="1">Membrane</location>
    </subcellularLocation>
</comment>
<protein>
    <submittedName>
        <fullName evidence="5">Uncharacterized protein</fullName>
    </submittedName>
</protein>
<reference evidence="5 6" key="1">
    <citation type="submission" date="2014-04" db="EMBL/GenBank/DDBJ databases">
        <authorList>
            <consortium name="DOE Joint Genome Institute"/>
            <person name="Kuo A."/>
            <person name="Kohler A."/>
            <person name="Costa M.D."/>
            <person name="Nagy L.G."/>
            <person name="Floudas D."/>
            <person name="Copeland A."/>
            <person name="Barry K.W."/>
            <person name="Cichocki N."/>
            <person name="Veneault-Fourrey C."/>
            <person name="LaButti K."/>
            <person name="Lindquist E.A."/>
            <person name="Lipzen A."/>
            <person name="Lundell T."/>
            <person name="Morin E."/>
            <person name="Murat C."/>
            <person name="Sun H."/>
            <person name="Tunlid A."/>
            <person name="Henrissat B."/>
            <person name="Grigoriev I.V."/>
            <person name="Hibbett D.S."/>
            <person name="Martin F."/>
            <person name="Nordberg H.P."/>
            <person name="Cantor M.N."/>
            <person name="Hua S.X."/>
        </authorList>
    </citation>
    <scope>NUCLEOTIDE SEQUENCE [LARGE SCALE GENOMIC DNA]</scope>
    <source>
        <strain evidence="5 6">441</strain>
    </source>
</reference>
<keyword evidence="6" id="KW-1185">Reference proteome</keyword>
<keyword evidence="2" id="KW-0812">Transmembrane</keyword>
<dbReference type="Gene3D" id="1.50.40.10">
    <property type="entry name" value="Mitochondrial carrier domain"/>
    <property type="match status" value="1"/>
</dbReference>
<evidence type="ECO:0000313" key="5">
    <source>
        <dbReference type="EMBL" id="KIK20671.1"/>
    </source>
</evidence>
<accession>A0A0C9YV70</accession>
<dbReference type="OrthoDB" id="1924968at2759"/>
<evidence type="ECO:0000256" key="2">
    <source>
        <dbReference type="ARBA" id="ARBA00022692"/>
    </source>
</evidence>
<gene>
    <name evidence="5" type="ORF">PISMIDRAFT_682071</name>
</gene>
<evidence type="ECO:0000313" key="6">
    <source>
        <dbReference type="Proteomes" id="UP000054018"/>
    </source>
</evidence>
<dbReference type="SUPFAM" id="SSF103506">
    <property type="entry name" value="Mitochondrial carrier"/>
    <property type="match status" value="1"/>
</dbReference>
<sequence>TKMQVRPEERYRGFISTTRRIWQQRGVFGFFDNVGNVSMTNSPQNVCSKVLDPIANKQVL</sequence>